<dbReference type="Pfam" id="PF00990">
    <property type="entry name" value="GGDEF"/>
    <property type="match status" value="1"/>
</dbReference>
<dbReference type="SUPFAM" id="SSF55073">
    <property type="entry name" value="Nucleotide cyclase"/>
    <property type="match status" value="1"/>
</dbReference>
<dbReference type="InterPro" id="IPR043128">
    <property type="entry name" value="Rev_trsase/Diguanyl_cyclase"/>
</dbReference>
<dbReference type="PROSITE" id="PS50887">
    <property type="entry name" value="GGDEF"/>
    <property type="match status" value="1"/>
</dbReference>
<dbReference type="GO" id="GO:0005886">
    <property type="term" value="C:plasma membrane"/>
    <property type="evidence" value="ECO:0007669"/>
    <property type="project" value="TreeGrafter"/>
</dbReference>
<feature type="domain" description="GGDEF" evidence="5">
    <location>
        <begin position="309"/>
        <end position="437"/>
    </location>
</feature>
<dbReference type="Proteomes" id="UP000018211">
    <property type="component" value="Unassembled WGS sequence"/>
</dbReference>
<gene>
    <name evidence="6" type="ORF">VIBNISOn1_970057</name>
</gene>
<reference evidence="6 7" key="1">
    <citation type="journal article" date="2013" name="ISME J.">
        <title>Comparative genomics of pathogenic lineages of Vibrio nigripulchritudo identifies virulence-associated traits.</title>
        <authorList>
            <person name="Goudenege D."/>
            <person name="Labreuche Y."/>
            <person name="Krin E."/>
            <person name="Ansquer D."/>
            <person name="Mangenot S."/>
            <person name="Calteau A."/>
            <person name="Medigue C."/>
            <person name="Mazel D."/>
            <person name="Polz M.F."/>
            <person name="Le Roux F."/>
        </authorList>
    </citation>
    <scope>NUCLEOTIDE SEQUENCE [LARGE SCALE GENOMIC DNA]</scope>
    <source>
        <strain evidence="6 7">SOn1</strain>
    </source>
</reference>
<comment type="cofactor">
    <cofactor evidence="1">
        <name>Mg(2+)</name>
        <dbReference type="ChEBI" id="CHEBI:18420"/>
    </cofactor>
</comment>
<dbReference type="SMART" id="SM00267">
    <property type="entry name" value="GGDEF"/>
    <property type="match status" value="1"/>
</dbReference>
<dbReference type="EC" id="2.7.7.65" evidence="2"/>
<keyword evidence="4" id="KW-1133">Transmembrane helix</keyword>
<evidence type="ECO:0000313" key="7">
    <source>
        <dbReference type="Proteomes" id="UP000018211"/>
    </source>
</evidence>
<proteinExistence type="predicted"/>
<dbReference type="InterPro" id="IPR008979">
    <property type="entry name" value="Galactose-bd-like_sf"/>
</dbReference>
<dbReference type="FunFam" id="3.30.70.270:FF:000001">
    <property type="entry name" value="Diguanylate cyclase domain protein"/>
    <property type="match status" value="1"/>
</dbReference>
<dbReference type="EMBL" id="CAOF01000194">
    <property type="protein sequence ID" value="CCO50037.1"/>
    <property type="molecule type" value="Genomic_DNA"/>
</dbReference>
<evidence type="ECO:0000313" key="6">
    <source>
        <dbReference type="EMBL" id="CCO50037.1"/>
    </source>
</evidence>
<comment type="catalytic activity">
    <reaction evidence="3">
        <text>2 GTP = 3',3'-c-di-GMP + 2 diphosphate</text>
        <dbReference type="Rhea" id="RHEA:24898"/>
        <dbReference type="ChEBI" id="CHEBI:33019"/>
        <dbReference type="ChEBI" id="CHEBI:37565"/>
        <dbReference type="ChEBI" id="CHEBI:58805"/>
        <dbReference type="EC" id="2.7.7.65"/>
    </reaction>
</comment>
<dbReference type="GO" id="GO:0043709">
    <property type="term" value="P:cell adhesion involved in single-species biofilm formation"/>
    <property type="evidence" value="ECO:0007669"/>
    <property type="project" value="TreeGrafter"/>
</dbReference>
<evidence type="ECO:0000259" key="5">
    <source>
        <dbReference type="PROSITE" id="PS50887"/>
    </source>
</evidence>
<comment type="caution">
    <text evidence="6">The sequence shown here is derived from an EMBL/GenBank/DDBJ whole genome shotgun (WGS) entry which is preliminary data.</text>
</comment>
<name>A0AAV2VZN4_9VIBR</name>
<evidence type="ECO:0000256" key="4">
    <source>
        <dbReference type="SAM" id="Phobius"/>
    </source>
</evidence>
<keyword evidence="4" id="KW-0472">Membrane</keyword>
<evidence type="ECO:0000256" key="2">
    <source>
        <dbReference type="ARBA" id="ARBA00012528"/>
    </source>
</evidence>
<dbReference type="PANTHER" id="PTHR45138">
    <property type="entry name" value="REGULATORY COMPONENTS OF SENSORY TRANSDUCTION SYSTEM"/>
    <property type="match status" value="1"/>
</dbReference>
<dbReference type="GO" id="GO:0052621">
    <property type="term" value="F:diguanylate cyclase activity"/>
    <property type="evidence" value="ECO:0007669"/>
    <property type="project" value="UniProtKB-EC"/>
</dbReference>
<evidence type="ECO:0000256" key="3">
    <source>
        <dbReference type="ARBA" id="ARBA00034247"/>
    </source>
</evidence>
<dbReference type="InterPro" id="IPR000160">
    <property type="entry name" value="GGDEF_dom"/>
</dbReference>
<dbReference type="InterPro" id="IPR029787">
    <property type="entry name" value="Nucleotide_cyclase"/>
</dbReference>
<dbReference type="InterPro" id="IPR050469">
    <property type="entry name" value="Diguanylate_Cyclase"/>
</dbReference>
<dbReference type="CDD" id="cd01949">
    <property type="entry name" value="GGDEF"/>
    <property type="match status" value="1"/>
</dbReference>
<dbReference type="Gene3D" id="3.30.70.270">
    <property type="match status" value="1"/>
</dbReference>
<dbReference type="NCBIfam" id="TIGR00254">
    <property type="entry name" value="GGDEF"/>
    <property type="match status" value="1"/>
</dbReference>
<organism evidence="6 7">
    <name type="scientific">Vibrio nigripulchritudo SOn1</name>
    <dbReference type="NCBI Taxonomy" id="1238450"/>
    <lineage>
        <taxon>Bacteria</taxon>
        <taxon>Pseudomonadati</taxon>
        <taxon>Pseudomonadota</taxon>
        <taxon>Gammaproteobacteria</taxon>
        <taxon>Vibrionales</taxon>
        <taxon>Vibrionaceae</taxon>
        <taxon>Vibrio</taxon>
    </lineage>
</organism>
<feature type="transmembrane region" description="Helical" evidence="4">
    <location>
        <begin position="12"/>
        <end position="31"/>
    </location>
</feature>
<evidence type="ECO:0000256" key="1">
    <source>
        <dbReference type="ARBA" id="ARBA00001946"/>
    </source>
</evidence>
<dbReference type="SUPFAM" id="SSF49785">
    <property type="entry name" value="Galactose-binding domain-like"/>
    <property type="match status" value="1"/>
</dbReference>
<dbReference type="PANTHER" id="PTHR45138:SF9">
    <property type="entry name" value="DIGUANYLATE CYCLASE DGCM-RELATED"/>
    <property type="match status" value="1"/>
</dbReference>
<dbReference type="AlphaFoldDB" id="A0AAV2VZN4"/>
<feature type="transmembrane region" description="Helical" evidence="4">
    <location>
        <begin position="223"/>
        <end position="242"/>
    </location>
</feature>
<sequence length="437" mass="49899">MSRKHQLSLIQKVFLVLLFGTLTVITLYYQFGDTQRFVISPQQFEFIPADDRQSGGKTDTNLSVEGSRASLQCNLKQSEYAWPYCSVSIQLSDDISKGINLSNYHTVRLNIDYHTDDPEGRLRVYLRNFNSAYSNSDNEYSIKYNGLEYAPGIGQGEVVIPMKNFQVMTWWLADLDIDIPHAAPEFSNVVLFEIATGSHSSLGTRDIVINSIEFEGRFVDGELLMLTLVLIWAMLGGVYFVFDHNRSRHVISQANSRHLHLKAVNDRLRQQNSRFAEMAQVDALTGARNRHSVRNWLDDAAKQAEDGLDALSMIYLDIDHFKKINDTYGHQIGDDILKEFVLVVSSMIRPGDHLVRWGGEEFIVFCRDTSLEQAQEIAERIRVSVKEHTWLHGEELTCSAGVAEMRDERMTETMARADEALYQAKHLGRDRVEVHCR</sequence>
<accession>A0AAV2VZN4</accession>
<protein>
    <recommendedName>
        <fullName evidence="2">diguanylate cyclase</fullName>
        <ecNumber evidence="2">2.7.7.65</ecNumber>
    </recommendedName>
</protein>
<keyword evidence="4" id="KW-0812">Transmembrane</keyword>
<dbReference type="GO" id="GO:1902201">
    <property type="term" value="P:negative regulation of bacterial-type flagellum-dependent cell motility"/>
    <property type="evidence" value="ECO:0007669"/>
    <property type="project" value="TreeGrafter"/>
</dbReference>